<dbReference type="InterPro" id="IPR016030">
    <property type="entry name" value="CblAdoTrfase-like"/>
</dbReference>
<accession>D2V571</accession>
<dbReference type="InterPro" id="IPR036451">
    <property type="entry name" value="CblAdoTrfase-like_sf"/>
</dbReference>
<reference evidence="6 7" key="1">
    <citation type="journal article" date="2010" name="Cell">
        <title>The genome of Naegleria gruberi illuminates early eukaryotic versatility.</title>
        <authorList>
            <person name="Fritz-Laylin L.K."/>
            <person name="Prochnik S.E."/>
            <person name="Ginger M.L."/>
            <person name="Dacks J.B."/>
            <person name="Carpenter M.L."/>
            <person name="Field M.C."/>
            <person name="Kuo A."/>
            <person name="Paredez A."/>
            <person name="Chapman J."/>
            <person name="Pham J."/>
            <person name="Shu S."/>
            <person name="Neupane R."/>
            <person name="Cipriano M."/>
            <person name="Mancuso J."/>
            <person name="Tu H."/>
            <person name="Salamov A."/>
            <person name="Lindquist E."/>
            <person name="Shapiro H."/>
            <person name="Lucas S."/>
            <person name="Grigoriev I.V."/>
            <person name="Cande W.Z."/>
            <person name="Fulton C."/>
            <person name="Rokhsar D.S."/>
            <person name="Dawson S.C."/>
        </authorList>
    </citation>
    <scope>NUCLEOTIDE SEQUENCE [LARGE SCALE GENOMIC DNA]</scope>
    <source>
        <strain evidence="6 7">NEG-M</strain>
    </source>
</reference>
<dbReference type="OMA" id="HQACTVV"/>
<sequence>MKIYTKTGDKGTTSLYSGERRTKDDLVFDALGSVDELNANLGLAYEHLLQIKLCDELGETDMNNIELLKSSLTSVQSRLLDLGSCIATPIETTTSEDKINRVKFDNSNIEKVENWIDTLDGSLPPLKNFILPGGGLTASQLHVARTVCLEDVQKYLNRLSDFLFVAARYASKIEGKEEVVYKK</sequence>
<organism evidence="7">
    <name type="scientific">Naegleria gruberi</name>
    <name type="common">Amoeba</name>
    <dbReference type="NCBI Taxonomy" id="5762"/>
    <lineage>
        <taxon>Eukaryota</taxon>
        <taxon>Discoba</taxon>
        <taxon>Heterolobosea</taxon>
        <taxon>Tetramitia</taxon>
        <taxon>Eutetramitia</taxon>
        <taxon>Vahlkampfiidae</taxon>
        <taxon>Naegleria</taxon>
    </lineage>
</organism>
<evidence type="ECO:0000313" key="7">
    <source>
        <dbReference type="Proteomes" id="UP000006671"/>
    </source>
</evidence>
<dbReference type="GO" id="GO:0008817">
    <property type="term" value="F:corrinoid adenosyltransferase activity"/>
    <property type="evidence" value="ECO:0007669"/>
    <property type="project" value="TreeGrafter"/>
</dbReference>
<dbReference type="KEGG" id="ngr:NAEGRDRAFT_31057"/>
<dbReference type="AlphaFoldDB" id="D2V571"/>
<keyword evidence="3 4" id="KW-0067">ATP-binding</keyword>
<dbReference type="STRING" id="5762.D2V571"/>
<dbReference type="VEuPathDB" id="AmoebaDB:NAEGRDRAFT_31057"/>
<dbReference type="RefSeq" id="XP_002680800.1">
    <property type="nucleotide sequence ID" value="XM_002680754.1"/>
</dbReference>
<name>D2V571_NAEGR</name>
<evidence type="ECO:0000256" key="4">
    <source>
        <dbReference type="RuleBase" id="RU366026"/>
    </source>
</evidence>
<evidence type="ECO:0000256" key="3">
    <source>
        <dbReference type="ARBA" id="ARBA00022840"/>
    </source>
</evidence>
<dbReference type="GeneID" id="8861458"/>
<comment type="similarity">
    <text evidence="4">Belongs to the Cob(I)alamin adenosyltransferase family.</text>
</comment>
<proteinExistence type="inferred from homology"/>
<gene>
    <name evidence="6" type="ORF">NAEGRDRAFT_31057</name>
</gene>
<dbReference type="SUPFAM" id="SSF89028">
    <property type="entry name" value="Cobalamin adenosyltransferase-like"/>
    <property type="match status" value="1"/>
</dbReference>
<evidence type="ECO:0000256" key="1">
    <source>
        <dbReference type="ARBA" id="ARBA00022679"/>
    </source>
</evidence>
<dbReference type="eggNOG" id="ENOG502QS64">
    <property type="taxonomic scope" value="Eukaryota"/>
</dbReference>
<dbReference type="OrthoDB" id="549173at2759"/>
<keyword evidence="2 4" id="KW-0547">Nucleotide-binding</keyword>
<keyword evidence="7" id="KW-1185">Reference proteome</keyword>
<protein>
    <submittedName>
        <fullName evidence="6">Predicted protein</fullName>
    </submittedName>
</protein>
<dbReference type="EMBL" id="GG738852">
    <property type="protein sequence ID" value="EFC48056.1"/>
    <property type="molecule type" value="Genomic_DNA"/>
</dbReference>
<dbReference type="GO" id="GO:0005524">
    <property type="term" value="F:ATP binding"/>
    <property type="evidence" value="ECO:0007669"/>
    <property type="project" value="UniProtKB-UniRule"/>
</dbReference>
<dbReference type="InParanoid" id="D2V571"/>
<dbReference type="PANTHER" id="PTHR12213:SF0">
    <property type="entry name" value="CORRINOID ADENOSYLTRANSFERASE MMAB"/>
    <property type="match status" value="1"/>
</dbReference>
<dbReference type="PANTHER" id="PTHR12213">
    <property type="entry name" value="CORRINOID ADENOSYLTRANSFERASE"/>
    <property type="match status" value="1"/>
</dbReference>
<dbReference type="Gene3D" id="1.20.1200.10">
    <property type="entry name" value="Cobalamin adenosyltransferase-like"/>
    <property type="match status" value="2"/>
</dbReference>
<dbReference type="Proteomes" id="UP000006671">
    <property type="component" value="Unassembled WGS sequence"/>
</dbReference>
<dbReference type="InterPro" id="IPR029499">
    <property type="entry name" value="PduO-typ"/>
</dbReference>
<feature type="domain" description="Cobalamin adenosyltransferase-like" evidence="5">
    <location>
        <begin position="3"/>
        <end position="148"/>
    </location>
</feature>
<evidence type="ECO:0000256" key="2">
    <source>
        <dbReference type="ARBA" id="ARBA00022741"/>
    </source>
</evidence>
<keyword evidence="1 4" id="KW-0808">Transferase</keyword>
<dbReference type="Pfam" id="PF01923">
    <property type="entry name" value="Cob_adeno_trans"/>
    <property type="match status" value="1"/>
</dbReference>
<dbReference type="NCBIfam" id="TIGR00636">
    <property type="entry name" value="PduO_Nterm"/>
    <property type="match status" value="1"/>
</dbReference>
<evidence type="ECO:0000313" key="6">
    <source>
        <dbReference type="EMBL" id="EFC48056.1"/>
    </source>
</evidence>
<evidence type="ECO:0000259" key="5">
    <source>
        <dbReference type="Pfam" id="PF01923"/>
    </source>
</evidence>